<evidence type="ECO:0000313" key="2">
    <source>
        <dbReference type="EMBL" id="MEV5249957.1"/>
    </source>
</evidence>
<proteinExistence type="predicted"/>
<dbReference type="PANTHER" id="PTHR43245">
    <property type="entry name" value="BIFUNCTIONAL POLYMYXIN RESISTANCE PROTEIN ARNA"/>
    <property type="match status" value="1"/>
</dbReference>
<evidence type="ECO:0000259" key="1">
    <source>
        <dbReference type="Pfam" id="PF01370"/>
    </source>
</evidence>
<dbReference type="Gene3D" id="3.40.50.720">
    <property type="entry name" value="NAD(P)-binding Rossmann-like Domain"/>
    <property type="match status" value="1"/>
</dbReference>
<dbReference type="Pfam" id="PF01370">
    <property type="entry name" value="Epimerase"/>
    <property type="match status" value="1"/>
</dbReference>
<dbReference type="Proteomes" id="UP001552527">
    <property type="component" value="Unassembled WGS sequence"/>
</dbReference>
<dbReference type="EMBL" id="JBFATE010000025">
    <property type="protein sequence ID" value="MEV5249957.1"/>
    <property type="molecule type" value="Genomic_DNA"/>
</dbReference>
<feature type="domain" description="NAD-dependent epimerase/dehydratase" evidence="1">
    <location>
        <begin position="20"/>
        <end position="235"/>
    </location>
</feature>
<dbReference type="SUPFAM" id="SSF51735">
    <property type="entry name" value="NAD(P)-binding Rossmann-fold domains"/>
    <property type="match status" value="1"/>
</dbReference>
<dbReference type="RefSeq" id="WP_364027665.1">
    <property type="nucleotide sequence ID" value="NZ_JBFATD010000002.1"/>
</dbReference>
<gene>
    <name evidence="2" type="ORF">AB0K95_32625</name>
</gene>
<dbReference type="InterPro" id="IPR036291">
    <property type="entry name" value="NAD(P)-bd_dom_sf"/>
</dbReference>
<reference evidence="2 3" key="1">
    <citation type="submission" date="2024-06" db="EMBL/GenBank/DDBJ databases">
        <title>The Natural Products Discovery Center: Release of the First 8490 Sequenced Strains for Exploring Actinobacteria Biosynthetic Diversity.</title>
        <authorList>
            <person name="Kalkreuter E."/>
            <person name="Kautsar S.A."/>
            <person name="Yang D."/>
            <person name="Bader C.D."/>
            <person name="Teijaro C.N."/>
            <person name="Fluegel L."/>
            <person name="Davis C.M."/>
            <person name="Simpson J.R."/>
            <person name="Lauterbach L."/>
            <person name="Steele A.D."/>
            <person name="Gui C."/>
            <person name="Meng S."/>
            <person name="Li G."/>
            <person name="Viehrig K."/>
            <person name="Ye F."/>
            <person name="Su P."/>
            <person name="Kiefer A.F."/>
            <person name="Nichols A."/>
            <person name="Cepeda A.J."/>
            <person name="Yan W."/>
            <person name="Fan B."/>
            <person name="Jiang Y."/>
            <person name="Adhikari A."/>
            <person name="Zheng C.-J."/>
            <person name="Schuster L."/>
            <person name="Cowan T.M."/>
            <person name="Smanski M.J."/>
            <person name="Chevrette M.G."/>
            <person name="De Carvalho L.P.S."/>
            <person name="Shen B."/>
        </authorList>
    </citation>
    <scope>NUCLEOTIDE SEQUENCE [LARGE SCALE GENOMIC DNA]</scope>
    <source>
        <strain evidence="2 3">NPDC052768</strain>
    </source>
</reference>
<comment type="caution">
    <text evidence="2">The sequence shown here is derived from an EMBL/GenBank/DDBJ whole genome shotgun (WGS) entry which is preliminary data.</text>
</comment>
<protein>
    <submittedName>
        <fullName evidence="2">NAD(P)-dependent oxidoreductase</fullName>
    </submittedName>
</protein>
<dbReference type="InterPro" id="IPR001509">
    <property type="entry name" value="Epimerase_deHydtase"/>
</dbReference>
<evidence type="ECO:0000313" key="3">
    <source>
        <dbReference type="Proteomes" id="UP001552527"/>
    </source>
</evidence>
<accession>A0ABV3JP52</accession>
<sequence>MTAPLHPDHSPVRGDTPGTVLVVGGTGFIGRAVLKAFSRHRSPHGGTPTLLALCRTPPRTGLPGVRYAAGDLTDPATLRGICSNVTAVVHAASYVGPDPRQCHRINHTGTRALLDEAQRHNVKSFLYISTTAVYGHGPHHGPREDRLTPAPASPASASRLLAEQDARAAGATVLRPPLVYGTGDRWFIPTLAHLLRRVPAWPDQPQPRTSVIAVEDLARLTTALIHHPRHTQAPGTTYHVADPQPLPWDDLLARLRTLLHLPQAPPIPLSEHRSLVRRSLPRLTDHQYALLTQDHWYNTGSIWHTTGLQPGPGFHERLSTSTTWYAQHLTQVSQ</sequence>
<keyword evidence="3" id="KW-1185">Reference proteome</keyword>
<organism evidence="2 3">
    <name type="scientific">Streptomyces werraensis</name>
    <dbReference type="NCBI Taxonomy" id="68284"/>
    <lineage>
        <taxon>Bacteria</taxon>
        <taxon>Bacillati</taxon>
        <taxon>Actinomycetota</taxon>
        <taxon>Actinomycetes</taxon>
        <taxon>Kitasatosporales</taxon>
        <taxon>Streptomycetaceae</taxon>
        <taxon>Streptomyces</taxon>
    </lineage>
</organism>
<name>A0ABV3JP52_9ACTN</name>
<dbReference type="InterPro" id="IPR050177">
    <property type="entry name" value="Lipid_A_modif_metabolic_enz"/>
</dbReference>